<evidence type="ECO:0000313" key="2">
    <source>
        <dbReference type="EMBL" id="MCO6395008.1"/>
    </source>
</evidence>
<reference evidence="2 3" key="1">
    <citation type="submission" date="2021-01" db="EMBL/GenBank/DDBJ databases">
        <title>Identification and Characterization of Corynebacterium sp.</title>
        <authorList>
            <person name="Luo Q."/>
            <person name="Qu P."/>
            <person name="Chen Q."/>
        </authorList>
    </citation>
    <scope>NUCLEOTIDE SEQUENCE [LARGE SCALE GENOMIC DNA]</scope>
    <source>
        <strain evidence="2 3">MC-18</strain>
    </source>
</reference>
<dbReference type="Proteomes" id="UP001205920">
    <property type="component" value="Unassembled WGS sequence"/>
</dbReference>
<dbReference type="AlphaFoldDB" id="A0AAW5HWX4"/>
<dbReference type="RefSeq" id="WP_252931731.1">
    <property type="nucleotide sequence ID" value="NZ_JAEUWV010000013.1"/>
</dbReference>
<evidence type="ECO:0000313" key="3">
    <source>
        <dbReference type="Proteomes" id="UP001205920"/>
    </source>
</evidence>
<gene>
    <name evidence="2" type="ORF">JMN37_08505</name>
</gene>
<proteinExistence type="predicted"/>
<evidence type="ECO:0000256" key="1">
    <source>
        <dbReference type="SAM" id="Phobius"/>
    </source>
</evidence>
<organism evidence="2 3">
    <name type="scientific">Corynebacterium lipophilum</name>
    <dbReference type="NCBI Taxonomy" id="2804918"/>
    <lineage>
        <taxon>Bacteria</taxon>
        <taxon>Bacillati</taxon>
        <taxon>Actinomycetota</taxon>
        <taxon>Actinomycetes</taxon>
        <taxon>Mycobacteriales</taxon>
        <taxon>Corynebacteriaceae</taxon>
        <taxon>Corynebacterium</taxon>
    </lineage>
</organism>
<name>A0AAW5HWX4_9CORY</name>
<protein>
    <submittedName>
        <fullName evidence="2">TadE-like protein</fullName>
    </submittedName>
</protein>
<keyword evidence="3" id="KW-1185">Reference proteome</keyword>
<sequence>MLGQLRSDEGSASVTTAGIIAAVTALALAVAAVVAGVANTHRARVAADLSAVAAATALYQGIDACSTANDTAQANGGSVDTCEVDESDVQVSVRVGRAVQKARAGPV</sequence>
<dbReference type="InterPro" id="IPR021202">
    <property type="entry name" value="Rv3654c-like"/>
</dbReference>
<accession>A0AAW5HWX4</accession>
<feature type="transmembrane region" description="Helical" evidence="1">
    <location>
        <begin position="12"/>
        <end position="38"/>
    </location>
</feature>
<keyword evidence="1" id="KW-1133">Transmembrane helix</keyword>
<keyword evidence="1" id="KW-0472">Membrane</keyword>
<dbReference type="NCBIfam" id="TIGR03816">
    <property type="entry name" value="tadE_like_DECH"/>
    <property type="match status" value="1"/>
</dbReference>
<comment type="caution">
    <text evidence="2">The sequence shown here is derived from an EMBL/GenBank/DDBJ whole genome shotgun (WGS) entry which is preliminary data.</text>
</comment>
<dbReference type="EMBL" id="JAEUWV010000013">
    <property type="protein sequence ID" value="MCO6395008.1"/>
    <property type="molecule type" value="Genomic_DNA"/>
</dbReference>
<keyword evidence="1" id="KW-0812">Transmembrane</keyword>